<feature type="region of interest" description="Disordered" evidence="5">
    <location>
        <begin position="678"/>
        <end position="738"/>
    </location>
</feature>
<dbReference type="GO" id="GO:0016567">
    <property type="term" value="P:protein ubiquitination"/>
    <property type="evidence" value="ECO:0007669"/>
    <property type="project" value="TreeGrafter"/>
</dbReference>
<dbReference type="PANTHER" id="PTHR15710">
    <property type="entry name" value="E3 UBIQUITIN-PROTEIN LIGASE PRAJA"/>
    <property type="match status" value="1"/>
</dbReference>
<feature type="compositionally biased region" description="Polar residues" evidence="5">
    <location>
        <begin position="436"/>
        <end position="476"/>
    </location>
</feature>
<evidence type="ECO:0000313" key="7">
    <source>
        <dbReference type="EMBL" id="BEI90360.1"/>
    </source>
</evidence>
<dbReference type="RefSeq" id="XP_060455625.1">
    <property type="nucleotide sequence ID" value="XM_060598875.1"/>
</dbReference>
<evidence type="ECO:0000256" key="2">
    <source>
        <dbReference type="ARBA" id="ARBA00022771"/>
    </source>
</evidence>
<evidence type="ECO:0000313" key="8">
    <source>
        <dbReference type="Proteomes" id="UP001233271"/>
    </source>
</evidence>
<dbReference type="PANTHER" id="PTHR15710:SF196">
    <property type="entry name" value="F6A14.12 PROTEIN-RELATED"/>
    <property type="match status" value="1"/>
</dbReference>
<feature type="domain" description="RING-type" evidence="6">
    <location>
        <begin position="844"/>
        <end position="887"/>
    </location>
</feature>
<reference evidence="7" key="1">
    <citation type="journal article" date="2023" name="BMC Genomics">
        <title>Chromosome-level genome assemblies of Cutaneotrichosporon spp. (Trichosporonales, Basidiomycota) reveal imbalanced evolution between nucleotide sequences and chromosome synteny.</title>
        <authorList>
            <person name="Kobayashi Y."/>
            <person name="Kayamori A."/>
            <person name="Aoki K."/>
            <person name="Shiwa Y."/>
            <person name="Matsutani M."/>
            <person name="Fujita N."/>
            <person name="Sugita T."/>
            <person name="Iwasaki W."/>
            <person name="Tanaka N."/>
            <person name="Takashima M."/>
        </authorList>
    </citation>
    <scope>NUCLEOTIDE SEQUENCE</scope>
    <source>
        <strain evidence="7">HIS019</strain>
    </source>
</reference>
<dbReference type="Proteomes" id="UP001233271">
    <property type="component" value="Chromosome 3"/>
</dbReference>
<keyword evidence="2 4" id="KW-0863">Zinc-finger</keyword>
<organism evidence="7 8">
    <name type="scientific">Cutaneotrichosporon cavernicola</name>
    <dbReference type="NCBI Taxonomy" id="279322"/>
    <lineage>
        <taxon>Eukaryota</taxon>
        <taxon>Fungi</taxon>
        <taxon>Dikarya</taxon>
        <taxon>Basidiomycota</taxon>
        <taxon>Agaricomycotina</taxon>
        <taxon>Tremellomycetes</taxon>
        <taxon>Trichosporonales</taxon>
        <taxon>Trichosporonaceae</taxon>
        <taxon>Cutaneotrichosporon</taxon>
    </lineage>
</organism>
<dbReference type="InterPro" id="IPR013083">
    <property type="entry name" value="Znf_RING/FYVE/PHD"/>
</dbReference>
<feature type="region of interest" description="Disordered" evidence="5">
    <location>
        <begin position="580"/>
        <end position="628"/>
    </location>
</feature>
<evidence type="ECO:0000259" key="6">
    <source>
        <dbReference type="PROSITE" id="PS50089"/>
    </source>
</evidence>
<dbReference type="CDD" id="cd16448">
    <property type="entry name" value="RING-H2"/>
    <property type="match status" value="1"/>
</dbReference>
<feature type="compositionally biased region" description="Polar residues" evidence="5">
    <location>
        <begin position="1"/>
        <end position="36"/>
    </location>
</feature>
<dbReference type="GO" id="GO:0008270">
    <property type="term" value="F:zinc ion binding"/>
    <property type="evidence" value="ECO:0007669"/>
    <property type="project" value="UniProtKB-KW"/>
</dbReference>
<feature type="region of interest" description="Disordered" evidence="5">
    <location>
        <begin position="286"/>
        <end position="334"/>
    </location>
</feature>
<dbReference type="GO" id="GO:0061630">
    <property type="term" value="F:ubiquitin protein ligase activity"/>
    <property type="evidence" value="ECO:0007669"/>
    <property type="project" value="TreeGrafter"/>
</dbReference>
<dbReference type="KEGG" id="ccac:CcaHIS019_0304300"/>
<dbReference type="GO" id="GO:0005737">
    <property type="term" value="C:cytoplasm"/>
    <property type="evidence" value="ECO:0007669"/>
    <property type="project" value="TreeGrafter"/>
</dbReference>
<dbReference type="PROSITE" id="PS50089">
    <property type="entry name" value="ZF_RING_2"/>
    <property type="match status" value="1"/>
</dbReference>
<dbReference type="SMART" id="SM00184">
    <property type="entry name" value="RING"/>
    <property type="match status" value="1"/>
</dbReference>
<proteinExistence type="predicted"/>
<protein>
    <recommendedName>
        <fullName evidence="6">RING-type domain-containing protein</fullName>
    </recommendedName>
</protein>
<feature type="compositionally biased region" description="Polar residues" evidence="5">
    <location>
        <begin position="600"/>
        <end position="609"/>
    </location>
</feature>
<dbReference type="InterPro" id="IPR001841">
    <property type="entry name" value="Znf_RING"/>
</dbReference>
<dbReference type="Gene3D" id="3.30.40.10">
    <property type="entry name" value="Zinc/RING finger domain, C3HC4 (zinc finger)"/>
    <property type="match status" value="1"/>
</dbReference>
<keyword evidence="3" id="KW-0862">Zinc</keyword>
<evidence type="ECO:0000256" key="4">
    <source>
        <dbReference type="PROSITE-ProRule" id="PRU00175"/>
    </source>
</evidence>
<feature type="compositionally biased region" description="Polar residues" evidence="5">
    <location>
        <begin position="319"/>
        <end position="332"/>
    </location>
</feature>
<feature type="compositionally biased region" description="Basic and acidic residues" evidence="5">
    <location>
        <begin position="301"/>
        <end position="316"/>
    </location>
</feature>
<dbReference type="Pfam" id="PF13639">
    <property type="entry name" value="zf-RING_2"/>
    <property type="match status" value="1"/>
</dbReference>
<evidence type="ECO:0000256" key="1">
    <source>
        <dbReference type="ARBA" id="ARBA00022723"/>
    </source>
</evidence>
<keyword evidence="8" id="KW-1185">Reference proteome</keyword>
<evidence type="ECO:0000256" key="3">
    <source>
        <dbReference type="ARBA" id="ARBA00022833"/>
    </source>
</evidence>
<dbReference type="SUPFAM" id="SSF57850">
    <property type="entry name" value="RING/U-box"/>
    <property type="match status" value="1"/>
</dbReference>
<gene>
    <name evidence="7" type="ORF">CcaverHIS019_0304300</name>
</gene>
<keyword evidence="1" id="KW-0479">Metal-binding</keyword>
<name>A0AA48IB13_9TREE</name>
<dbReference type="GeneID" id="85494230"/>
<feature type="region of interest" description="Disordered" evidence="5">
    <location>
        <begin position="1"/>
        <end position="49"/>
    </location>
</feature>
<feature type="compositionally biased region" description="Polar residues" evidence="5">
    <location>
        <begin position="69"/>
        <end position="97"/>
    </location>
</feature>
<evidence type="ECO:0000256" key="5">
    <source>
        <dbReference type="SAM" id="MobiDB-lite"/>
    </source>
</evidence>
<feature type="region of interest" description="Disordered" evidence="5">
    <location>
        <begin position="61"/>
        <end position="112"/>
    </location>
</feature>
<feature type="region of interest" description="Disordered" evidence="5">
    <location>
        <begin position="372"/>
        <end position="476"/>
    </location>
</feature>
<feature type="compositionally biased region" description="Low complexity" evidence="5">
    <location>
        <begin position="714"/>
        <end position="728"/>
    </location>
</feature>
<dbReference type="SMART" id="SM00744">
    <property type="entry name" value="RINGv"/>
    <property type="match status" value="1"/>
</dbReference>
<accession>A0AA48IB13</accession>
<dbReference type="AlphaFoldDB" id="A0AA48IB13"/>
<dbReference type="EMBL" id="AP028214">
    <property type="protein sequence ID" value="BEI90360.1"/>
    <property type="molecule type" value="Genomic_DNA"/>
</dbReference>
<sequence>MSGSNASEQVEASFDQTQAHIRSHSATSAQPQSGATPFSLDPEGSSASRLWTRRHSLTSTILPRPFDSTGEQSSTPSTLSVALASQDQQGPQFNPETVGNRAGPSPNRAGYSAIARSPAFPRGLEQEEAFGDLSILGYPVPQHRPSHRAPERLADTPDEWGILSALGPVSQTELVSVGDWQPGQPNGVETLVQTAAAAHQAAATPSEPHVGTPAVASAAVAEQPQAAQASARQNALLAQAVRDLELIEARVRHLQHAAMAVNRTVHEAGDSDNFLTQLRRAGRIAEQAEQRDGDLAPARVAAREEVTSARGNERPQRASMVQGTGDSQTPQPNAAPLVTVATTVQPPPAASADIPVNVPVLDSRTTIPRVERNNAVRDWRNGVAQQPQLPPYTPWDAQPNPAPAESSSQATRDGPPMPQYRTLHVPSWTAWRPPNLESNQAGPSASSSAAERHQASQYSAFDSSSGSHSPNHLHNNWNRMRPAVAEPSHQYLTLPMRPSANPLLPPATDANLHYGQNPFEHAPTRLEPGSSSVRARNLAWRRGVRELDRERGSDIAGPPPAASGLRPFLLGAHPPFRVSPNWDESGRPFNQPVNPAERNVPSSASSARATSGDPPTVNGGTLSHSAVPLPPGRGVPLYGGLYTRNSVGDDEAARHYFYNTHNTVNPFQHGFRTIERSPVPVPAYGNSGQVDGGDPVDLSDRTLRRSGTQPNLIQPPSSASGAPPQAQPLTPASATTRHRHPLRDLYARIAVAYSDDPEERVVRLLAVALLTLDPKTFIDGKVGAPTDFRLHTGMTAAARTKLFTRVARAVAIFPMLSRRQFMTNVLARSRWANAQVEGEKDESCAICQDDYEPSQFVLVTPCSHMYHSSCLERWIKTPNVSSCPMCRRDLALLHATSLLCDEGKDAARQVWMQMPTDLVPPRDH</sequence>
<dbReference type="InterPro" id="IPR011016">
    <property type="entry name" value="Znf_RING-CH"/>
</dbReference>